<proteinExistence type="predicted"/>
<feature type="domain" description="Anti-sigma K factor RskA C-terminal" evidence="2">
    <location>
        <begin position="120"/>
        <end position="226"/>
    </location>
</feature>
<reference evidence="3 4" key="1">
    <citation type="submission" date="2017-01" db="EMBL/GenBank/DDBJ databases">
        <title>Novel large sulfur bacteria in the metagenomes of groundwater-fed chemosynthetic microbial mats in the Lake Huron basin.</title>
        <authorList>
            <person name="Sharrar A.M."/>
            <person name="Flood B.E."/>
            <person name="Bailey J.V."/>
            <person name="Jones D.S."/>
            <person name="Biddanda B."/>
            <person name="Ruberg S.A."/>
            <person name="Marcus D.N."/>
            <person name="Dick G.J."/>
        </authorList>
    </citation>
    <scope>NUCLEOTIDE SEQUENCE [LARGE SCALE GENOMIC DNA]</scope>
    <source>
        <strain evidence="3">A8</strain>
    </source>
</reference>
<dbReference type="GO" id="GO:0005886">
    <property type="term" value="C:plasma membrane"/>
    <property type="evidence" value="ECO:0007669"/>
    <property type="project" value="InterPro"/>
</dbReference>
<protein>
    <recommendedName>
        <fullName evidence="2">Anti-sigma K factor RskA C-terminal domain-containing protein</fullName>
    </recommendedName>
</protein>
<feature type="transmembrane region" description="Helical" evidence="1">
    <location>
        <begin position="93"/>
        <end position="114"/>
    </location>
</feature>
<comment type="caution">
    <text evidence="3">The sequence shown here is derived from an EMBL/GenBank/DDBJ whole genome shotgun (WGS) entry which is preliminary data.</text>
</comment>
<keyword evidence="1" id="KW-0812">Transmembrane</keyword>
<evidence type="ECO:0000313" key="4">
    <source>
        <dbReference type="Proteomes" id="UP000192491"/>
    </source>
</evidence>
<dbReference type="AlphaFoldDB" id="A0A1Y1QLS5"/>
<evidence type="ECO:0000256" key="1">
    <source>
        <dbReference type="SAM" id="Phobius"/>
    </source>
</evidence>
<name>A0A1Y1QLS5_9GAMM</name>
<dbReference type="Proteomes" id="UP000192491">
    <property type="component" value="Unassembled WGS sequence"/>
</dbReference>
<dbReference type="Pfam" id="PF10099">
    <property type="entry name" value="RskA_C"/>
    <property type="match status" value="1"/>
</dbReference>
<evidence type="ECO:0000259" key="2">
    <source>
        <dbReference type="Pfam" id="PF10099"/>
    </source>
</evidence>
<dbReference type="EMBL" id="MTEJ01000171">
    <property type="protein sequence ID" value="OQX08588.1"/>
    <property type="molecule type" value="Genomic_DNA"/>
</dbReference>
<organism evidence="3 4">
    <name type="scientific">Thiothrix lacustris</name>
    <dbReference type="NCBI Taxonomy" id="525917"/>
    <lineage>
        <taxon>Bacteria</taxon>
        <taxon>Pseudomonadati</taxon>
        <taxon>Pseudomonadota</taxon>
        <taxon>Gammaproteobacteria</taxon>
        <taxon>Thiotrichales</taxon>
        <taxon>Thiotrichaceae</taxon>
        <taxon>Thiothrix</taxon>
    </lineage>
</organism>
<evidence type="ECO:0000313" key="3">
    <source>
        <dbReference type="EMBL" id="OQX08588.1"/>
    </source>
</evidence>
<keyword evidence="1" id="KW-0472">Membrane</keyword>
<dbReference type="InterPro" id="IPR018764">
    <property type="entry name" value="RskA_C"/>
</dbReference>
<accession>A0A1Y1QLS5</accession>
<keyword evidence="1" id="KW-1133">Transmembrane helix</keyword>
<sequence>MKRYRNPDIFEALAMSYVVGTLKGKARLRFEKLMEKHLYLREVTATYQQKSARLLSLLPPQQPSARIWKNIHKEIKNQQGQRSTTWLLSFKHYLPWSIAIFSSLTASIMTLLFLNVDHEPSAYMSLMTSAEHANKMVVAVVKETPMEISFDMPRKTLPPDENMIPTFWLIPKNNDLPIRVGTLVRGGKYRMPINKTLWKQLDNTSTFAISMEPLNSSQTNSPSGEIIFSGDMIAL</sequence>
<gene>
    <name evidence="3" type="ORF">BWK73_25070</name>
</gene>